<organism evidence="1 2">
    <name type="scientific">Aulographum hederae CBS 113979</name>
    <dbReference type="NCBI Taxonomy" id="1176131"/>
    <lineage>
        <taxon>Eukaryota</taxon>
        <taxon>Fungi</taxon>
        <taxon>Dikarya</taxon>
        <taxon>Ascomycota</taxon>
        <taxon>Pezizomycotina</taxon>
        <taxon>Dothideomycetes</taxon>
        <taxon>Pleosporomycetidae</taxon>
        <taxon>Aulographales</taxon>
        <taxon>Aulographaceae</taxon>
    </lineage>
</organism>
<reference evidence="1" key="1">
    <citation type="journal article" date="2020" name="Stud. Mycol.">
        <title>101 Dothideomycetes genomes: a test case for predicting lifestyles and emergence of pathogens.</title>
        <authorList>
            <person name="Haridas S."/>
            <person name="Albert R."/>
            <person name="Binder M."/>
            <person name="Bloem J."/>
            <person name="Labutti K."/>
            <person name="Salamov A."/>
            <person name="Andreopoulos B."/>
            <person name="Baker S."/>
            <person name="Barry K."/>
            <person name="Bills G."/>
            <person name="Bluhm B."/>
            <person name="Cannon C."/>
            <person name="Castanera R."/>
            <person name="Culley D."/>
            <person name="Daum C."/>
            <person name="Ezra D."/>
            <person name="Gonzalez J."/>
            <person name="Henrissat B."/>
            <person name="Kuo A."/>
            <person name="Liang C."/>
            <person name="Lipzen A."/>
            <person name="Lutzoni F."/>
            <person name="Magnuson J."/>
            <person name="Mondo S."/>
            <person name="Nolan M."/>
            <person name="Ohm R."/>
            <person name="Pangilinan J."/>
            <person name="Park H.-J."/>
            <person name="Ramirez L."/>
            <person name="Alfaro M."/>
            <person name="Sun H."/>
            <person name="Tritt A."/>
            <person name="Yoshinaga Y."/>
            <person name="Zwiers L.-H."/>
            <person name="Turgeon B."/>
            <person name="Goodwin S."/>
            <person name="Spatafora J."/>
            <person name="Crous P."/>
            <person name="Grigoriev I."/>
        </authorList>
    </citation>
    <scope>NUCLEOTIDE SEQUENCE</scope>
    <source>
        <strain evidence="1">CBS 113979</strain>
    </source>
</reference>
<dbReference type="AlphaFoldDB" id="A0A6G1H421"/>
<name>A0A6G1H421_9PEZI</name>
<gene>
    <name evidence="1" type="ORF">K402DRAFT_419825</name>
</gene>
<proteinExistence type="predicted"/>
<evidence type="ECO:0000313" key="1">
    <source>
        <dbReference type="EMBL" id="KAF1987966.1"/>
    </source>
</evidence>
<accession>A0A6G1H421</accession>
<dbReference type="OrthoDB" id="5302289at2759"/>
<protein>
    <submittedName>
        <fullName evidence="1">Uncharacterized protein</fullName>
    </submittedName>
</protein>
<dbReference type="Proteomes" id="UP000800041">
    <property type="component" value="Unassembled WGS sequence"/>
</dbReference>
<keyword evidence="2" id="KW-1185">Reference proteome</keyword>
<dbReference type="EMBL" id="ML977150">
    <property type="protein sequence ID" value="KAF1987966.1"/>
    <property type="molecule type" value="Genomic_DNA"/>
</dbReference>
<evidence type="ECO:0000313" key="2">
    <source>
        <dbReference type="Proteomes" id="UP000800041"/>
    </source>
</evidence>
<sequence>MMMGGNSPAGAGGHWSIQRALDIVRNCEGYVDPSVYDFLDRAVRDVWARLQAAPDTYILNRDEFALFNYYRDRFPNSDITQRAIRRFWENYHDAYGVDVPHETIKSKEQVKDKIIRIAHRDSRKKHHSAQACVAEKKSWFIKMQFNGPSHRGPRIA</sequence>